<dbReference type="PROSITE" id="PS51029">
    <property type="entry name" value="MADF"/>
    <property type="match status" value="1"/>
</dbReference>
<evidence type="ECO:0000313" key="2">
    <source>
        <dbReference type="EMBL" id="KYN10005.1"/>
    </source>
</evidence>
<sequence>MEYQNDSEHDESETQIVIWRTLINLVKANPALYEEKHKGYNKKSDKLLMWNRIGISLEPPMTGTDAQEEFYRLRQKFGKERRKVLQSQPKSGASGNDVPYKSNWILYNNLMFLVDHIQPRQ</sequence>
<keyword evidence="3" id="KW-1185">Reference proteome</keyword>
<evidence type="ECO:0000259" key="1">
    <source>
        <dbReference type="PROSITE" id="PS51029"/>
    </source>
</evidence>
<dbReference type="Pfam" id="PF10545">
    <property type="entry name" value="MADF_DNA_bdg"/>
    <property type="match status" value="1"/>
</dbReference>
<evidence type="ECO:0000313" key="3">
    <source>
        <dbReference type="Proteomes" id="UP000078492"/>
    </source>
</evidence>
<protein>
    <recommendedName>
        <fullName evidence="1">MADF domain-containing protein</fullName>
    </recommendedName>
</protein>
<reference evidence="2 3" key="1">
    <citation type="submission" date="2015-09" db="EMBL/GenBank/DDBJ databases">
        <title>Trachymyrmex cornetzi WGS genome.</title>
        <authorList>
            <person name="Nygaard S."/>
            <person name="Hu H."/>
            <person name="Boomsma J."/>
            <person name="Zhang G."/>
        </authorList>
    </citation>
    <scope>NUCLEOTIDE SEQUENCE [LARGE SCALE GENOMIC DNA]</scope>
    <source>
        <strain evidence="2">Tcor2-1</strain>
        <tissue evidence="2">Whole body</tissue>
    </source>
</reference>
<dbReference type="InterPro" id="IPR006578">
    <property type="entry name" value="MADF-dom"/>
</dbReference>
<dbReference type="Proteomes" id="UP000078492">
    <property type="component" value="Unassembled WGS sequence"/>
</dbReference>
<feature type="domain" description="MADF" evidence="1">
    <location>
        <begin position="21"/>
        <end position="118"/>
    </location>
</feature>
<dbReference type="PANTHER" id="PTHR12243">
    <property type="entry name" value="MADF DOMAIN TRANSCRIPTION FACTOR"/>
    <property type="match status" value="1"/>
</dbReference>
<dbReference type="EMBL" id="KQ981053">
    <property type="protein sequence ID" value="KYN10005.1"/>
    <property type="molecule type" value="Genomic_DNA"/>
</dbReference>
<dbReference type="InterPro" id="IPR039353">
    <property type="entry name" value="TF_Adf1"/>
</dbReference>
<name>A0A151ISZ1_9HYME</name>
<accession>A0A151ISZ1</accession>
<organism evidence="2 3">
    <name type="scientific">Trachymyrmex cornetzi</name>
    <dbReference type="NCBI Taxonomy" id="471704"/>
    <lineage>
        <taxon>Eukaryota</taxon>
        <taxon>Metazoa</taxon>
        <taxon>Ecdysozoa</taxon>
        <taxon>Arthropoda</taxon>
        <taxon>Hexapoda</taxon>
        <taxon>Insecta</taxon>
        <taxon>Pterygota</taxon>
        <taxon>Neoptera</taxon>
        <taxon>Endopterygota</taxon>
        <taxon>Hymenoptera</taxon>
        <taxon>Apocrita</taxon>
        <taxon>Aculeata</taxon>
        <taxon>Formicoidea</taxon>
        <taxon>Formicidae</taxon>
        <taxon>Myrmicinae</taxon>
        <taxon>Trachymyrmex</taxon>
    </lineage>
</organism>
<dbReference type="AlphaFoldDB" id="A0A151ISZ1"/>
<dbReference type="SMART" id="SM00595">
    <property type="entry name" value="MADF"/>
    <property type="match status" value="1"/>
</dbReference>
<proteinExistence type="predicted"/>
<dbReference type="PANTHER" id="PTHR12243:SF67">
    <property type="entry name" value="COREPRESSOR OF PANGOLIN, ISOFORM A-RELATED"/>
    <property type="match status" value="1"/>
</dbReference>
<gene>
    <name evidence="2" type="ORF">ALC57_17867</name>
</gene>